<reference evidence="1 2" key="1">
    <citation type="submission" date="2021-05" db="EMBL/GenBank/DDBJ databases">
        <title>Genome Assembly of Synthetic Allotetraploid Brassica napus Reveals Homoeologous Exchanges between Subgenomes.</title>
        <authorList>
            <person name="Davis J.T."/>
        </authorList>
    </citation>
    <scope>NUCLEOTIDE SEQUENCE [LARGE SCALE GENOMIC DNA]</scope>
    <source>
        <strain evidence="2">cv. Da-Ae</strain>
        <tissue evidence="1">Seedling</tissue>
    </source>
</reference>
<accession>A0ABQ8E006</accession>
<evidence type="ECO:0000313" key="2">
    <source>
        <dbReference type="Proteomes" id="UP000824890"/>
    </source>
</evidence>
<sequence>MDEEMAYIMGQADPHNLLKLIGSSRGKDAEMAFVISGRRHQNALLSGYELHSFNIVLCLITFL</sequence>
<organism evidence="1 2">
    <name type="scientific">Brassica napus</name>
    <name type="common">Rape</name>
    <dbReference type="NCBI Taxonomy" id="3708"/>
    <lineage>
        <taxon>Eukaryota</taxon>
        <taxon>Viridiplantae</taxon>
        <taxon>Streptophyta</taxon>
        <taxon>Embryophyta</taxon>
        <taxon>Tracheophyta</taxon>
        <taxon>Spermatophyta</taxon>
        <taxon>Magnoliopsida</taxon>
        <taxon>eudicotyledons</taxon>
        <taxon>Gunneridae</taxon>
        <taxon>Pentapetalae</taxon>
        <taxon>rosids</taxon>
        <taxon>malvids</taxon>
        <taxon>Brassicales</taxon>
        <taxon>Brassicaceae</taxon>
        <taxon>Brassiceae</taxon>
        <taxon>Brassica</taxon>
    </lineage>
</organism>
<evidence type="ECO:0000313" key="1">
    <source>
        <dbReference type="EMBL" id="KAH0934947.1"/>
    </source>
</evidence>
<keyword evidence="2" id="KW-1185">Reference proteome</keyword>
<proteinExistence type="predicted"/>
<dbReference type="EMBL" id="JAGKQM010000003">
    <property type="protein sequence ID" value="KAH0934947.1"/>
    <property type="molecule type" value="Genomic_DNA"/>
</dbReference>
<comment type="caution">
    <text evidence="1">The sequence shown here is derived from an EMBL/GenBank/DDBJ whole genome shotgun (WGS) entry which is preliminary data.</text>
</comment>
<protein>
    <recommendedName>
        <fullName evidence="3">Annexin</fullName>
    </recommendedName>
</protein>
<name>A0ABQ8E006_BRANA</name>
<dbReference type="Proteomes" id="UP000824890">
    <property type="component" value="Unassembled WGS sequence"/>
</dbReference>
<evidence type="ECO:0008006" key="3">
    <source>
        <dbReference type="Google" id="ProtNLM"/>
    </source>
</evidence>
<gene>
    <name evidence="1" type="ORF">HID58_012064</name>
</gene>